<comment type="caution">
    <text evidence="2">The sequence shown here is derived from an EMBL/GenBank/DDBJ whole genome shotgun (WGS) entry which is preliminary data.</text>
</comment>
<organism evidence="2 3">
    <name type="scientific">Capnocytophaga felis</name>
    <dbReference type="NCBI Taxonomy" id="2267611"/>
    <lineage>
        <taxon>Bacteria</taxon>
        <taxon>Pseudomonadati</taxon>
        <taxon>Bacteroidota</taxon>
        <taxon>Flavobacteriia</taxon>
        <taxon>Flavobacteriales</taxon>
        <taxon>Flavobacteriaceae</taxon>
        <taxon>Capnocytophaga</taxon>
    </lineage>
</organism>
<dbReference type="PANTHER" id="PTHR43245:SF13">
    <property type="entry name" value="UDP-D-APIOSE_UDP-D-XYLOSE SYNTHASE 2"/>
    <property type="match status" value="1"/>
</dbReference>
<feature type="domain" description="NAD-dependent epimerase/dehydratase" evidence="1">
    <location>
        <begin position="11"/>
        <end position="249"/>
    </location>
</feature>
<dbReference type="InterPro" id="IPR001509">
    <property type="entry name" value="Epimerase_deHydtase"/>
</dbReference>
<protein>
    <submittedName>
        <fullName evidence="2">Epimerase</fullName>
    </submittedName>
</protein>
<reference evidence="3" key="1">
    <citation type="journal article" date="2020" name="Int. J. Syst. Evol. Microbiol.">
        <title>Capnocytophaga felis sp. nov. isolated from the feline oral cavity.</title>
        <authorList>
            <person name="Suzuki M."/>
            <person name="Umeda K."/>
            <person name="Kimura M."/>
            <person name="Imaoka K."/>
            <person name="Morikawa S."/>
            <person name="Maeda K."/>
        </authorList>
    </citation>
    <scope>NUCLEOTIDE SEQUENCE [LARGE SCALE GENOMIC DNA]</scope>
    <source>
        <strain evidence="3">KC07070</strain>
    </source>
</reference>
<dbReference type="Gene3D" id="3.90.25.10">
    <property type="entry name" value="UDP-galactose 4-epimerase, domain 1"/>
    <property type="match status" value="1"/>
</dbReference>
<dbReference type="InterPro" id="IPR036291">
    <property type="entry name" value="NAD(P)-bd_dom_sf"/>
</dbReference>
<dbReference type="CDD" id="cd05256">
    <property type="entry name" value="UDP_AE_SDR_e"/>
    <property type="match status" value="1"/>
</dbReference>
<evidence type="ECO:0000259" key="1">
    <source>
        <dbReference type="Pfam" id="PF01370"/>
    </source>
</evidence>
<dbReference type="SUPFAM" id="SSF51735">
    <property type="entry name" value="NAD(P)-binding Rossmann-fold domains"/>
    <property type="match status" value="1"/>
</dbReference>
<gene>
    <name evidence="2" type="ORF">RCZ01_06350</name>
</gene>
<dbReference type="Proteomes" id="UP000398217">
    <property type="component" value="Unassembled WGS sequence"/>
</dbReference>
<dbReference type="PRINTS" id="PR01713">
    <property type="entry name" value="NUCEPIMERASE"/>
</dbReference>
<keyword evidence="3" id="KW-1185">Reference proteome</keyword>
<evidence type="ECO:0000313" key="3">
    <source>
        <dbReference type="Proteomes" id="UP000398217"/>
    </source>
</evidence>
<dbReference type="Gene3D" id="3.40.50.720">
    <property type="entry name" value="NAD(P)-binding Rossmann-like Domain"/>
    <property type="match status" value="1"/>
</dbReference>
<sequence length="329" mass="36537">MFSNKLKNKKILVTGGAGFIGSNLSEKLLELGAVVTVLDNFATGHRHNIEPFLSNKNFTLIEGDIRDLDTCRKACEGQEFVLHQAALGSVPRSINDPITSNDVNVGGFLNMLVAARDAGVKRLVYAASSSTYGDSKSLPKVEDVIGKPLSPYAITKYVNELYADVFKRTYDFDTIGLRYFNVFGRRQDPSGAYAAVIPKFVIQLMNYQSPTINGDGTYSRDFTYIDNVIQMNILAMTSENPDAVNQVYNTAVGDRTTIKDMAELLREFLAQYDPKIAEVEILNGPNRLGDVPHSLASIEKAQKNLGYQPTHKFAEGLKEAVDWYWKNLK</sequence>
<proteinExistence type="predicted"/>
<accession>A0A5M4B6U9</accession>
<name>A0A5M4B6U9_9FLAO</name>
<evidence type="ECO:0000313" key="2">
    <source>
        <dbReference type="EMBL" id="GET45333.1"/>
    </source>
</evidence>
<dbReference type="Pfam" id="PF01370">
    <property type="entry name" value="Epimerase"/>
    <property type="match status" value="1"/>
</dbReference>
<dbReference type="InterPro" id="IPR050177">
    <property type="entry name" value="Lipid_A_modif_metabolic_enz"/>
</dbReference>
<dbReference type="AlphaFoldDB" id="A0A5M4B6U9"/>
<dbReference type="EMBL" id="BLBC01000005">
    <property type="protein sequence ID" value="GET45333.1"/>
    <property type="molecule type" value="Genomic_DNA"/>
</dbReference>
<dbReference type="OrthoDB" id="9801785at2"/>
<dbReference type="PANTHER" id="PTHR43245">
    <property type="entry name" value="BIFUNCTIONAL POLYMYXIN RESISTANCE PROTEIN ARNA"/>
    <property type="match status" value="1"/>
</dbReference>
<dbReference type="RefSeq" id="WP_155284016.1">
    <property type="nucleotide sequence ID" value="NZ_BLBC01000005.1"/>
</dbReference>